<keyword evidence="6" id="KW-0067">ATP-binding</keyword>
<dbReference type="EMBL" id="JACYWE010000001">
    <property type="protein sequence ID" value="MBD8505480.1"/>
    <property type="molecule type" value="Genomic_DNA"/>
</dbReference>
<keyword evidence="8" id="KW-1208">Phospholipid metabolism</keyword>
<keyword evidence="7" id="KW-0443">Lipid metabolism</keyword>
<proteinExistence type="inferred from homology"/>
<keyword evidence="7" id="KW-0594">Phospholipid biosynthesis</keyword>
<dbReference type="InterPro" id="IPR001206">
    <property type="entry name" value="Diacylglycerol_kinase_cat_dom"/>
</dbReference>
<evidence type="ECO:0000313" key="12">
    <source>
        <dbReference type="Proteomes" id="UP000642993"/>
    </source>
</evidence>
<dbReference type="PANTHER" id="PTHR12358">
    <property type="entry name" value="SPHINGOSINE KINASE"/>
    <property type="match status" value="1"/>
</dbReference>
<comment type="cofactor">
    <cofactor evidence="1">
        <name>Mg(2+)</name>
        <dbReference type="ChEBI" id="CHEBI:18420"/>
    </cofactor>
</comment>
<evidence type="ECO:0000256" key="4">
    <source>
        <dbReference type="ARBA" id="ARBA00022741"/>
    </source>
</evidence>
<dbReference type="GO" id="GO:0008654">
    <property type="term" value="P:phospholipid biosynthetic process"/>
    <property type="evidence" value="ECO:0007669"/>
    <property type="project" value="UniProtKB-KW"/>
</dbReference>
<dbReference type="AlphaFoldDB" id="A0A927JAB1"/>
<dbReference type="Proteomes" id="UP000642993">
    <property type="component" value="Unassembled WGS sequence"/>
</dbReference>
<sequence length="335" mass="35168">MPRAVPVDRKCRIPHHRPVSPAQQRPSEQRPVSGPRAFRFLLNRQAGGGSAARAAAPVARRLRSAGAEARITQSAGAEHCRGLIPGAVARGEIIVAVGGDGMVGSLAGAVSGAGGTLGIVPAGRGNDLARQLGIPRAAAANADCLLRGRATRIDLIDVTTARGADVVAGSVYAGVDSLASALVDRAPRFIPAALQYHYAAVRALASFPPRQYIVDVDGSSHRFRGFTTVIASSGFYGRGMHIAPDADPADGMLDIVMVSAGSRARLLRALPRLYRGDHVALPDVTVLRGREVEVRIEDRGEKLEAWGDGDRLGRLPLRASVRPAALEVLVPRVAQ</sequence>
<dbReference type="Pfam" id="PF00781">
    <property type="entry name" value="DAGK_cat"/>
    <property type="match status" value="1"/>
</dbReference>
<feature type="region of interest" description="Disordered" evidence="9">
    <location>
        <begin position="1"/>
        <end position="32"/>
    </location>
</feature>
<evidence type="ECO:0000256" key="1">
    <source>
        <dbReference type="ARBA" id="ARBA00001946"/>
    </source>
</evidence>
<dbReference type="PROSITE" id="PS50146">
    <property type="entry name" value="DAGK"/>
    <property type="match status" value="1"/>
</dbReference>
<dbReference type="GO" id="GO:0005886">
    <property type="term" value="C:plasma membrane"/>
    <property type="evidence" value="ECO:0007669"/>
    <property type="project" value="TreeGrafter"/>
</dbReference>
<evidence type="ECO:0000313" key="11">
    <source>
        <dbReference type="EMBL" id="MBD8505480.1"/>
    </source>
</evidence>
<dbReference type="Gene3D" id="2.60.200.40">
    <property type="match status" value="1"/>
</dbReference>
<organism evidence="11 12">
    <name type="scientific">Lolliginicoccus lacisalsi</name>
    <dbReference type="NCBI Taxonomy" id="2742202"/>
    <lineage>
        <taxon>Bacteria</taxon>
        <taxon>Bacillati</taxon>
        <taxon>Actinomycetota</taxon>
        <taxon>Actinomycetes</taxon>
        <taxon>Mycobacteriales</taxon>
        <taxon>Hoyosellaceae</taxon>
        <taxon>Lolliginicoccus</taxon>
    </lineage>
</organism>
<keyword evidence="12" id="KW-1185">Reference proteome</keyword>
<evidence type="ECO:0000256" key="5">
    <source>
        <dbReference type="ARBA" id="ARBA00022777"/>
    </source>
</evidence>
<dbReference type="SUPFAM" id="SSF111331">
    <property type="entry name" value="NAD kinase/diacylglycerol kinase-like"/>
    <property type="match status" value="1"/>
</dbReference>
<evidence type="ECO:0000256" key="8">
    <source>
        <dbReference type="ARBA" id="ARBA00023264"/>
    </source>
</evidence>
<feature type="domain" description="DAGKc" evidence="10">
    <location>
        <begin position="33"/>
        <end position="163"/>
    </location>
</feature>
<name>A0A927JAB1_9ACTN</name>
<evidence type="ECO:0000256" key="6">
    <source>
        <dbReference type="ARBA" id="ARBA00022840"/>
    </source>
</evidence>
<dbReference type="GO" id="GO:0004143">
    <property type="term" value="F:ATP-dependent diacylglycerol kinase activity"/>
    <property type="evidence" value="ECO:0007669"/>
    <property type="project" value="TreeGrafter"/>
</dbReference>
<keyword evidence="4" id="KW-0547">Nucleotide-binding</keyword>
<keyword evidence="3" id="KW-0808">Transferase</keyword>
<dbReference type="InterPro" id="IPR016064">
    <property type="entry name" value="NAD/diacylglycerol_kinase_sf"/>
</dbReference>
<keyword evidence="7" id="KW-0444">Lipid biosynthesis</keyword>
<keyword evidence="5 11" id="KW-0418">Kinase</keyword>
<protein>
    <submittedName>
        <fullName evidence="11">Diacylglycerol kinase family lipid kinase</fullName>
    </submittedName>
</protein>
<dbReference type="PANTHER" id="PTHR12358:SF106">
    <property type="entry name" value="LIPID KINASE YEGS"/>
    <property type="match status" value="1"/>
</dbReference>
<dbReference type="Pfam" id="PF19279">
    <property type="entry name" value="YegS_C"/>
    <property type="match status" value="1"/>
</dbReference>
<evidence type="ECO:0000256" key="3">
    <source>
        <dbReference type="ARBA" id="ARBA00022679"/>
    </source>
</evidence>
<comment type="caution">
    <text evidence="11">The sequence shown here is derived from an EMBL/GenBank/DDBJ whole genome shotgun (WGS) entry which is preliminary data.</text>
</comment>
<feature type="compositionally biased region" description="Basic and acidic residues" evidence="9">
    <location>
        <begin position="1"/>
        <end position="11"/>
    </location>
</feature>
<evidence type="ECO:0000259" key="10">
    <source>
        <dbReference type="PROSITE" id="PS50146"/>
    </source>
</evidence>
<reference evidence="11" key="1">
    <citation type="submission" date="2020-09" db="EMBL/GenBank/DDBJ databases">
        <title>Hoyosella lacisalsi sp. nov., a halotolerant actinobacterium isolated from soil of Lake Gudzhirganskoe.</title>
        <authorList>
            <person name="Yang Q."/>
            <person name="Guo P.Y."/>
            <person name="Liu S.W."/>
            <person name="Li F.N."/>
            <person name="Sun C.H."/>
        </authorList>
    </citation>
    <scope>NUCLEOTIDE SEQUENCE</scope>
    <source>
        <strain evidence="11">G463</strain>
    </source>
</reference>
<dbReference type="Gene3D" id="3.40.50.10330">
    <property type="entry name" value="Probable inorganic polyphosphate/atp-NAD kinase, domain 1"/>
    <property type="match status" value="1"/>
</dbReference>
<accession>A0A927JAB1</accession>
<evidence type="ECO:0000256" key="2">
    <source>
        <dbReference type="ARBA" id="ARBA00005983"/>
    </source>
</evidence>
<gene>
    <name evidence="11" type="ORF">HT102_03115</name>
</gene>
<dbReference type="InterPro" id="IPR045540">
    <property type="entry name" value="YegS/DAGK_C"/>
</dbReference>
<comment type="similarity">
    <text evidence="2">Belongs to the diacylglycerol/lipid kinase family.</text>
</comment>
<dbReference type="SMART" id="SM00046">
    <property type="entry name" value="DAGKc"/>
    <property type="match status" value="1"/>
</dbReference>
<dbReference type="InterPro" id="IPR017438">
    <property type="entry name" value="ATP-NAD_kinase_N"/>
</dbReference>
<dbReference type="GO" id="GO:0005524">
    <property type="term" value="F:ATP binding"/>
    <property type="evidence" value="ECO:0007669"/>
    <property type="project" value="UniProtKB-KW"/>
</dbReference>
<dbReference type="InterPro" id="IPR050187">
    <property type="entry name" value="Lipid_Phosphate_FormReg"/>
</dbReference>
<evidence type="ECO:0000256" key="9">
    <source>
        <dbReference type="SAM" id="MobiDB-lite"/>
    </source>
</evidence>
<evidence type="ECO:0000256" key="7">
    <source>
        <dbReference type="ARBA" id="ARBA00023209"/>
    </source>
</evidence>